<sequence>MFFSFGLTPPCNASGLTFTLQEHWTVKKLIYKVYDDGTTTMSTHERKQASESSMLLSIPLCSKLQSSVTDTEDKKQKIMQERYRRRGDEEYRQLTILISKEKKNAEYAWRRTGASRTLKPRQKEQAHTFSYARRIVWRTRSQSCPFCRDSLKRVDSRDLWVYTDRGDVIDMATVMRENLEGF</sequence>
<gene>
    <name evidence="1" type="ORF">F3Y22_tig00110085pilonHSYRG00012</name>
</gene>
<dbReference type="PANTHER" id="PTHR15315">
    <property type="entry name" value="RING FINGER PROTEIN 41, 151"/>
    <property type="match status" value="1"/>
</dbReference>
<keyword evidence="2" id="KW-1185">Reference proteome</keyword>
<protein>
    <submittedName>
        <fullName evidence="1">Sphingolipid delta(4)-desaturase DES1-like</fullName>
    </submittedName>
</protein>
<accession>A0A6A3BPX1</accession>
<reference evidence="1" key="1">
    <citation type="submission" date="2019-09" db="EMBL/GenBank/DDBJ databases">
        <title>Draft genome information of white flower Hibiscus syriacus.</title>
        <authorList>
            <person name="Kim Y.-M."/>
        </authorList>
    </citation>
    <scope>NUCLEOTIDE SEQUENCE [LARGE SCALE GENOMIC DNA]</scope>
    <source>
        <strain evidence="1">YM2019G1</strain>
    </source>
</reference>
<organism evidence="1 2">
    <name type="scientific">Hibiscus syriacus</name>
    <name type="common">Rose of Sharon</name>
    <dbReference type="NCBI Taxonomy" id="106335"/>
    <lineage>
        <taxon>Eukaryota</taxon>
        <taxon>Viridiplantae</taxon>
        <taxon>Streptophyta</taxon>
        <taxon>Embryophyta</taxon>
        <taxon>Tracheophyta</taxon>
        <taxon>Spermatophyta</taxon>
        <taxon>Magnoliopsida</taxon>
        <taxon>eudicotyledons</taxon>
        <taxon>Gunneridae</taxon>
        <taxon>Pentapetalae</taxon>
        <taxon>rosids</taxon>
        <taxon>malvids</taxon>
        <taxon>Malvales</taxon>
        <taxon>Malvaceae</taxon>
        <taxon>Malvoideae</taxon>
        <taxon>Hibiscus</taxon>
    </lineage>
</organism>
<dbReference type="EMBL" id="VEPZ02000839">
    <property type="protein sequence ID" value="KAE8716939.1"/>
    <property type="molecule type" value="Genomic_DNA"/>
</dbReference>
<evidence type="ECO:0000313" key="2">
    <source>
        <dbReference type="Proteomes" id="UP000436088"/>
    </source>
</evidence>
<dbReference type="GO" id="GO:0061630">
    <property type="term" value="F:ubiquitin protein ligase activity"/>
    <property type="evidence" value="ECO:0007669"/>
    <property type="project" value="TreeGrafter"/>
</dbReference>
<dbReference type="GO" id="GO:0016567">
    <property type="term" value="P:protein ubiquitination"/>
    <property type="evidence" value="ECO:0007669"/>
    <property type="project" value="TreeGrafter"/>
</dbReference>
<proteinExistence type="predicted"/>
<dbReference type="Proteomes" id="UP000436088">
    <property type="component" value="Unassembled WGS sequence"/>
</dbReference>
<name>A0A6A3BPX1_HIBSY</name>
<dbReference type="AlphaFoldDB" id="A0A6A3BPX1"/>
<comment type="caution">
    <text evidence="1">The sequence shown here is derived from an EMBL/GenBank/DDBJ whole genome shotgun (WGS) entry which is preliminary data.</text>
</comment>
<dbReference type="PANTHER" id="PTHR15315:SF116">
    <property type="entry name" value="RING-TYPE DOMAIN-CONTAINING PROTEIN"/>
    <property type="match status" value="1"/>
</dbReference>
<evidence type="ECO:0000313" key="1">
    <source>
        <dbReference type="EMBL" id="KAE8716939.1"/>
    </source>
</evidence>